<name>A0A812PN95_9DINO</name>
<dbReference type="AlphaFoldDB" id="A0A812PN95"/>
<dbReference type="GO" id="GO:0031418">
    <property type="term" value="F:L-ascorbic acid binding"/>
    <property type="evidence" value="ECO:0007669"/>
    <property type="project" value="InterPro"/>
</dbReference>
<proteinExistence type="predicted"/>
<dbReference type="InterPro" id="IPR005123">
    <property type="entry name" value="Oxoglu/Fe-dep_dioxygenase_dom"/>
</dbReference>
<dbReference type="GO" id="GO:0005506">
    <property type="term" value="F:iron ion binding"/>
    <property type="evidence" value="ECO:0007669"/>
    <property type="project" value="InterPro"/>
</dbReference>
<evidence type="ECO:0000256" key="3">
    <source>
        <dbReference type="ARBA" id="ARBA00022964"/>
    </source>
</evidence>
<dbReference type="Proteomes" id="UP000604046">
    <property type="component" value="Unassembled WGS sequence"/>
</dbReference>
<keyword evidence="5" id="KW-0408">Iron</keyword>
<dbReference type="GO" id="GO:0005783">
    <property type="term" value="C:endoplasmic reticulum"/>
    <property type="evidence" value="ECO:0007669"/>
    <property type="project" value="TreeGrafter"/>
</dbReference>
<evidence type="ECO:0000256" key="1">
    <source>
        <dbReference type="ARBA" id="ARBA00001961"/>
    </source>
</evidence>
<evidence type="ECO:0000256" key="4">
    <source>
        <dbReference type="ARBA" id="ARBA00023002"/>
    </source>
</evidence>
<comment type="cofactor">
    <cofactor evidence="1">
        <name>L-ascorbate</name>
        <dbReference type="ChEBI" id="CHEBI:38290"/>
    </cofactor>
</comment>
<dbReference type="PANTHER" id="PTHR10869:SF246">
    <property type="entry name" value="TRANSMEMBRANE PROLYL 4-HYDROXYLASE"/>
    <property type="match status" value="1"/>
</dbReference>
<dbReference type="PANTHER" id="PTHR10869">
    <property type="entry name" value="PROLYL 4-HYDROXYLASE ALPHA SUBUNIT"/>
    <property type="match status" value="1"/>
</dbReference>
<evidence type="ECO:0000259" key="7">
    <source>
        <dbReference type="PROSITE" id="PS51471"/>
    </source>
</evidence>
<feature type="region of interest" description="Disordered" evidence="6">
    <location>
        <begin position="1"/>
        <end position="22"/>
    </location>
</feature>
<reference evidence="8" key="1">
    <citation type="submission" date="2021-02" db="EMBL/GenBank/DDBJ databases">
        <authorList>
            <person name="Dougan E. K."/>
            <person name="Rhodes N."/>
            <person name="Thang M."/>
            <person name="Chan C."/>
        </authorList>
    </citation>
    <scope>NUCLEOTIDE SEQUENCE</scope>
</reference>
<dbReference type="GO" id="GO:0004656">
    <property type="term" value="F:procollagen-proline 4-dioxygenase activity"/>
    <property type="evidence" value="ECO:0007669"/>
    <property type="project" value="TreeGrafter"/>
</dbReference>
<evidence type="ECO:0000313" key="9">
    <source>
        <dbReference type="Proteomes" id="UP000604046"/>
    </source>
</evidence>
<protein>
    <recommendedName>
        <fullName evidence="7">Fe2OG dioxygenase domain-containing protein</fullName>
    </recommendedName>
</protein>
<dbReference type="OrthoDB" id="69177at2759"/>
<keyword evidence="9" id="KW-1185">Reference proteome</keyword>
<evidence type="ECO:0000256" key="2">
    <source>
        <dbReference type="ARBA" id="ARBA00022723"/>
    </source>
</evidence>
<gene>
    <name evidence="8" type="ORF">SNAT2548_LOCUS17818</name>
</gene>
<organism evidence="8 9">
    <name type="scientific">Symbiodinium natans</name>
    <dbReference type="NCBI Taxonomy" id="878477"/>
    <lineage>
        <taxon>Eukaryota</taxon>
        <taxon>Sar</taxon>
        <taxon>Alveolata</taxon>
        <taxon>Dinophyceae</taxon>
        <taxon>Suessiales</taxon>
        <taxon>Symbiodiniaceae</taxon>
        <taxon>Symbiodinium</taxon>
    </lineage>
</organism>
<dbReference type="InterPro" id="IPR006620">
    <property type="entry name" value="Pro_4_hyd_alph"/>
</dbReference>
<dbReference type="InterPro" id="IPR045054">
    <property type="entry name" value="P4HA-like"/>
</dbReference>
<sequence length="340" mass="37883">MAASLAEEGSHDGRAAAEEMAKADPDLDPVWGLLISSVPAKDSVSACEAEAKPISNVVDKEEELPAELDLGFVGPVVRWNVPGCDAFVLDNVLSAAECAALVSRAEGLWTFWEEDPARPRIAFRNAHTVEVSQEALADRIWRRVGSHVQPTVELGPEDPRFEVDIEGTWYPYAMNPKLLLSRYLDGGHFSPHTDGTTVVDFNRRTFYSCVLFLNASPWGGHTRLYADEQMKRELRKDDAGRLTGETDLILAEVAPKPGRMLVFYHRLMHEGVPAAEKYIIRTDVLYRRDPEICTAPEDKEAFQMYQEAQLLAERGDCAAAAGLFRGAFRRSEALKAVYRM</sequence>
<evidence type="ECO:0000313" key="8">
    <source>
        <dbReference type="EMBL" id="CAE7340580.1"/>
    </source>
</evidence>
<evidence type="ECO:0000256" key="5">
    <source>
        <dbReference type="ARBA" id="ARBA00023004"/>
    </source>
</evidence>
<dbReference type="Pfam" id="PF13640">
    <property type="entry name" value="2OG-FeII_Oxy_3"/>
    <property type="match status" value="1"/>
</dbReference>
<accession>A0A812PN95</accession>
<keyword evidence="4" id="KW-0560">Oxidoreductase</keyword>
<feature type="domain" description="Fe2OG dioxygenase" evidence="7">
    <location>
        <begin position="174"/>
        <end position="290"/>
    </location>
</feature>
<dbReference type="Gene3D" id="2.60.120.620">
    <property type="entry name" value="q2cbj1_9rhob like domain"/>
    <property type="match status" value="1"/>
</dbReference>
<dbReference type="PROSITE" id="PS51471">
    <property type="entry name" value="FE2OG_OXY"/>
    <property type="match status" value="1"/>
</dbReference>
<dbReference type="InterPro" id="IPR044862">
    <property type="entry name" value="Pro_4_hyd_alph_FE2OG_OXY"/>
</dbReference>
<keyword evidence="3" id="KW-0223">Dioxygenase</keyword>
<evidence type="ECO:0000256" key="6">
    <source>
        <dbReference type="SAM" id="MobiDB-lite"/>
    </source>
</evidence>
<comment type="caution">
    <text evidence="8">The sequence shown here is derived from an EMBL/GenBank/DDBJ whole genome shotgun (WGS) entry which is preliminary data.</text>
</comment>
<keyword evidence="2" id="KW-0479">Metal-binding</keyword>
<dbReference type="SMART" id="SM00702">
    <property type="entry name" value="P4Hc"/>
    <property type="match status" value="1"/>
</dbReference>
<feature type="compositionally biased region" description="Basic and acidic residues" evidence="6">
    <location>
        <begin position="8"/>
        <end position="22"/>
    </location>
</feature>
<dbReference type="EMBL" id="CAJNDS010002125">
    <property type="protein sequence ID" value="CAE7340580.1"/>
    <property type="molecule type" value="Genomic_DNA"/>
</dbReference>